<reference evidence="2 3" key="1">
    <citation type="submission" date="2019-01" db="EMBL/GenBank/DDBJ databases">
        <title>Novel species of Nocardioides.</title>
        <authorList>
            <person name="Liu Q."/>
            <person name="Xin Y.-H."/>
        </authorList>
    </citation>
    <scope>NUCLEOTIDE SEQUENCE [LARGE SCALE GENOMIC DNA]</scope>
    <source>
        <strain evidence="2 3">CGMCC 4.6882</strain>
    </source>
</reference>
<organism evidence="2 3">
    <name type="scientific">Nocardioides oleivorans</name>
    <dbReference type="NCBI Taxonomy" id="273676"/>
    <lineage>
        <taxon>Bacteria</taxon>
        <taxon>Bacillati</taxon>
        <taxon>Actinomycetota</taxon>
        <taxon>Actinomycetes</taxon>
        <taxon>Propionibacteriales</taxon>
        <taxon>Nocardioidaceae</taxon>
        <taxon>Nocardioides</taxon>
    </lineage>
</organism>
<proteinExistence type="predicted"/>
<comment type="caution">
    <text evidence="2">The sequence shown here is derived from an EMBL/GenBank/DDBJ whole genome shotgun (WGS) entry which is preliminary data.</text>
</comment>
<protein>
    <submittedName>
        <fullName evidence="2">Uncharacterized protein</fullName>
    </submittedName>
</protein>
<accession>A0A4Q2RP87</accession>
<keyword evidence="1" id="KW-0732">Signal</keyword>
<dbReference type="AlphaFoldDB" id="A0A4Q2RP87"/>
<evidence type="ECO:0000313" key="2">
    <source>
        <dbReference type="EMBL" id="RYB90428.1"/>
    </source>
</evidence>
<dbReference type="OrthoDB" id="3782746at2"/>
<dbReference type="EMBL" id="SDWT01000004">
    <property type="protein sequence ID" value="RYB90428.1"/>
    <property type="molecule type" value="Genomic_DNA"/>
</dbReference>
<name>A0A4Q2RP87_9ACTN</name>
<sequence length="170" mass="18638">MRRSTTVLLSLLAPALLVPATVLPATASAPTSASVRTVTYPGSGAEVTLDHLDRISGTTPAFQDFVERRLTRLWQANDPREKCRTAATMVVKTWRSDGYAFISDMGSFAPCPDGGYVQIAVRTDGRWRTPTRLGTQEVYGCRVLERFDVPAPIVPSRKCYDGDAVVSYPR</sequence>
<feature type="signal peptide" evidence="1">
    <location>
        <begin position="1"/>
        <end position="24"/>
    </location>
</feature>
<keyword evidence="3" id="KW-1185">Reference proteome</keyword>
<feature type="chain" id="PRO_5039123806" evidence="1">
    <location>
        <begin position="25"/>
        <end position="170"/>
    </location>
</feature>
<evidence type="ECO:0000256" key="1">
    <source>
        <dbReference type="SAM" id="SignalP"/>
    </source>
</evidence>
<dbReference type="Proteomes" id="UP000294071">
    <property type="component" value="Unassembled WGS sequence"/>
</dbReference>
<gene>
    <name evidence="2" type="ORF">EUA93_19940</name>
</gene>
<evidence type="ECO:0000313" key="3">
    <source>
        <dbReference type="Proteomes" id="UP000294071"/>
    </source>
</evidence>
<dbReference type="RefSeq" id="WP_129402098.1">
    <property type="nucleotide sequence ID" value="NZ_SDWT01000004.1"/>
</dbReference>